<proteinExistence type="predicted"/>
<organism evidence="1">
    <name type="scientific">viral metagenome</name>
    <dbReference type="NCBI Taxonomy" id="1070528"/>
    <lineage>
        <taxon>unclassified sequences</taxon>
        <taxon>metagenomes</taxon>
        <taxon>organismal metagenomes</taxon>
    </lineage>
</organism>
<accession>A0A6C0LN41</accession>
<name>A0A6C0LN41_9ZZZZ</name>
<sequence>MVFIKTNIPYEALSLEENEEFKSYLMNEDHYSLLKLVNKKIAYNKELMVGIWSYGDIYLPSGKKPSVEPKGKFVPNSYMFKSLDKADIIISHRYNDTYVKELRVQFVPLPL</sequence>
<dbReference type="AlphaFoldDB" id="A0A6C0LN41"/>
<reference evidence="1" key="1">
    <citation type="journal article" date="2020" name="Nature">
        <title>Giant virus diversity and host interactions through global metagenomics.</title>
        <authorList>
            <person name="Schulz F."/>
            <person name="Roux S."/>
            <person name="Paez-Espino D."/>
            <person name="Jungbluth S."/>
            <person name="Walsh D.A."/>
            <person name="Denef V.J."/>
            <person name="McMahon K.D."/>
            <person name="Konstantinidis K.T."/>
            <person name="Eloe-Fadrosh E.A."/>
            <person name="Kyrpides N.C."/>
            <person name="Woyke T."/>
        </authorList>
    </citation>
    <scope>NUCLEOTIDE SEQUENCE</scope>
    <source>
        <strain evidence="1">GVMAG-M-3300027833-19</strain>
    </source>
</reference>
<evidence type="ECO:0000313" key="1">
    <source>
        <dbReference type="EMBL" id="QHU30692.1"/>
    </source>
</evidence>
<dbReference type="EMBL" id="MN740512">
    <property type="protein sequence ID" value="QHU30692.1"/>
    <property type="molecule type" value="Genomic_DNA"/>
</dbReference>
<protein>
    <submittedName>
        <fullName evidence="1">Uncharacterized protein</fullName>
    </submittedName>
</protein>